<evidence type="ECO:0000259" key="12">
    <source>
        <dbReference type="PROSITE" id="PS51190"/>
    </source>
</evidence>
<reference evidence="13 14" key="1">
    <citation type="submission" date="2016-09" db="EMBL/GenBank/DDBJ databases">
        <title>Extensive genetic diversity and differential bi-allelic expression allows diatom success in the polar Southern Ocean.</title>
        <authorList>
            <consortium name="DOE Joint Genome Institute"/>
            <person name="Mock T."/>
            <person name="Otillar R.P."/>
            <person name="Strauss J."/>
            <person name="Dupont C."/>
            <person name="Frickenhaus S."/>
            <person name="Maumus F."/>
            <person name="Mcmullan M."/>
            <person name="Sanges R."/>
            <person name="Schmutz J."/>
            <person name="Toseland A."/>
            <person name="Valas R."/>
            <person name="Veluchamy A."/>
            <person name="Ward B.J."/>
            <person name="Allen A."/>
            <person name="Barry K."/>
            <person name="Falciatore A."/>
            <person name="Ferrante M."/>
            <person name="Fortunato A.E."/>
            <person name="Gloeckner G."/>
            <person name="Gruber A."/>
            <person name="Hipkin R."/>
            <person name="Janech M."/>
            <person name="Kroth P."/>
            <person name="Leese F."/>
            <person name="Lindquist E."/>
            <person name="Lyon B.R."/>
            <person name="Martin J."/>
            <person name="Mayer C."/>
            <person name="Parker M."/>
            <person name="Quesneville H."/>
            <person name="Raymond J."/>
            <person name="Uhlig C."/>
            <person name="Valentin K.U."/>
            <person name="Worden A.Z."/>
            <person name="Armbrust E.V."/>
            <person name="Bowler C."/>
            <person name="Green B."/>
            <person name="Moulton V."/>
            <person name="Van Oosterhout C."/>
            <person name="Grigoriev I."/>
        </authorList>
    </citation>
    <scope>NUCLEOTIDE SEQUENCE [LARGE SCALE GENOMIC DNA]</scope>
    <source>
        <strain evidence="13 14">CCMP1102</strain>
    </source>
</reference>
<evidence type="ECO:0000256" key="5">
    <source>
        <dbReference type="ARBA" id="ARBA00022777"/>
    </source>
</evidence>
<dbReference type="InterPro" id="IPR000403">
    <property type="entry name" value="PI3/4_kinase_cat_dom"/>
</dbReference>
<dbReference type="SUPFAM" id="SSF47212">
    <property type="entry name" value="FKBP12-rapamycin-binding domain of FKBP-rapamycin-associated protein (FRAP)"/>
    <property type="match status" value="1"/>
</dbReference>
<dbReference type="SMART" id="SM01346">
    <property type="entry name" value="DUF3385"/>
    <property type="match status" value="1"/>
</dbReference>
<sequence>MSLEDYGMVESETFTSVFSLVHSKGNMDRRMAGLAALDALIDAPSADEERKAIKFANTLSGGLRSARGDYEFLSAVSKALGHMATRTANVDFVESEVTRALEWLRTDRSDRRLAATLALKEFATHAPTAFYSKTSQSTLGQGGSNEFLDYIFQAVCDRQPIVRACAADALSQCLKILMERQHMSLTGLLCQVHFSVMDGLNLQTPNNSWTKPTVTSKVETSQHGSLLVVATMIAHTRDFMLPRYEEVCSKVIEFMSHPKALIRLELVKLLPRLAQRCPKVFARRYLEQSLDFLLATAANAPPPRVGVDIRPSAYSSIGLLVLAMVDQVSGDLIGGATLPTSTSSSRKSTVIHIAAFHCAADLIKALGETAQPYINGLIDDMFSAGLSNDLIQCLYEIAECVPEQQNIIEDRLFQEVSICLAGIQSARVLCDPLVYTQSTAGACRRQPPRILLVGSSHSPPPIERGTEDPTIRINMSMTTFDSVVPILPFVQNVAAPYLSHPSSEVRRAAVLTCCVLLVPPGIMHRKRVGSQSAVIIENVLDMLLRVAVSDPSPVVRLCVVRALDSRYDPFLCQADSLQPLLLLLQDEVLATRAAGVRLLGRLASLNPAPILPFMRKFLMEVVVELQCGVDTGRGREEATRLLVVFLRSKSLQRLVRPILPAMIGTLPLNGGTPRLASAAMEALGELAKTAGAALQPWVKEIVPNILETLQDQSSASKQRASLRTLAQIAGSTGYVIQPYIDYPKLLSQATDILPGTKRAPWSLRREVIRTLGVLGALDPDLYNTVAPQARKGGAVGGAYFIVQDEISIISSHTPARRMTPVDDEFYPTVAIQALMRVFKDPSLAVHHGMVMQAIMFIFKSLGIRCVPFLSQVVPHVMVTIRTCGQANLRESLLKQVATLSGIVREHLRPYVADIFDIVEQFWSSRHTSTIFSLISHIAVGVPDEFKFFVPRLIRLYLCSLDEIQIAEWVSTERLVHHRQGLRETEQLRLILCSIRSLRGVLGDYLHILVPALLKLSDSLLPLISDHLENEDNRVTNADLESLSKNEYSGNLSARIVQPLIRLLGDKCKSDRIVGLAVVQTICVCARQLGVNTWIKLYHRVVRIAIVEWQHNVGYDDVDSQNIGRSPSHNVSAQMTSPSNEFDPVFTHMYHQSSNKSNKSKINQAQLQRAWDISQCASRDDWDEWMRRLGIQLLREAPSPALRASASLAHAYQPLSRELFSASFVCCWKELSEPYRINLVHALEAAFVADISPEILQALLNLAEFMEHDPLGGLPIDIPILANLALKCRAYAKALHYKEREHNMNGASSCVEALISINRKLDLQEAALGVLKSATMSTEDKHDDNLNSLDLVENKDRWLAKLGSWTDALEVYEEKLMRNPSDFDATLGCMRCLSSSGEWRQVLELAEDNWPTISAGTAFQNEVHDVSNASQPNAVASREHRKALNMCAKAAWRLGRWDDLEKYSSELVHGQGNNMNVGPSAATGPRDGNIPRIDFDGAFFSAVLHVHREEWHFAAESIDAARKAMDGRFTALMAESYNRAYPSIVTAQCLAEMEEIIEYRKIEKGAQGGAHRHPANRPDPKEARERLLSVWRERLAGCRVDGEVHYNIMAVRSLLLLPSDEVDATLTLSELSRQAQRFKLAERILLDPLQKLGADLNGAVLTIQHKLYFAFLKHLWLTDRRDEALHRMSRLCDVVDMTSHCEILGDQSLRSACWLELGEWKIEEGTAPNSFVPELLQVEVLSEFKRATLMNGGYKAWHNWALLNFRIAEQLNETDDGNGNRRKNAPVSASQNNHVVTAIKSFLNAISLGTKRWSASVQQDMLNFLTCLFQYGEQPAIATLINQCIESVPIETWLGVLPQLLARIHLNNHSIRSVLHPLLVQLGEKHPQALMYPLSVLLKSPVAERRSSAESLMNSLRSHSSALVEEALMVSSELIRVAILWLETWHEGLEEASRLYFGEGNVSGMLDLLLPLHEKIEKGAETRRESEFINSFGSDLTQAHQHIKDYIRLAETAMNKAWDIYYTVFRRINKQLPALTKLELTDCSPALSKARSLELGVPGSYRVDGSYIKIEKFIPSVQVITSKQRPRKITLRGNDGKDYVFLLKGHEDLRQDERVMQLFGLVNALLERDRQTKKHDLRIQRYAISPLSHNCGLVGWVPHTDTLHSLIRDYRQTKKIPLNLEHREMLRIAPDYDQLTVMQKVEVFTDALKKTTGGGNDLYEIHWLKSTNSEEWLERRTRYTRSLAVMSMVGYILGLGDRHPSNLMLDKLSGRVLHIDFGDCFEVAMNRDKYPEKVPFRLTRMLIKAMEVSGIEGSYRSTCERTMTVLRENRDSLVAMLQAFLYDPLISWRNELARARSFQIYSNIQTYAANLGTDGRIESVTGGDGASAHIAASGNHSVARSRMAERSMRQREMMSILDGDEGLEAEEALNEKALKIIRRIQDKLTGTDFEDRAESSETLDVVDQVQRLTVQATSVENLSQLFIGWCAFW</sequence>
<feature type="domain" description="PI3K/PI4K catalytic" evidence="10">
    <location>
        <begin position="2072"/>
        <end position="2388"/>
    </location>
</feature>
<dbReference type="OrthoDB" id="381190at2759"/>
<dbReference type="Pfam" id="PF02260">
    <property type="entry name" value="FATC"/>
    <property type="match status" value="1"/>
</dbReference>
<evidence type="ECO:0000256" key="3">
    <source>
        <dbReference type="ARBA" id="ARBA00022737"/>
    </source>
</evidence>
<keyword evidence="4 9" id="KW-0547">Nucleotide-binding</keyword>
<feature type="domain" description="FATC" evidence="12">
    <location>
        <begin position="2456"/>
        <end position="2488"/>
    </location>
</feature>
<dbReference type="InterPro" id="IPR036738">
    <property type="entry name" value="FRB_sf"/>
</dbReference>
<dbReference type="SMART" id="SM01345">
    <property type="entry name" value="Rapamycin_bind"/>
    <property type="match status" value="1"/>
</dbReference>
<dbReference type="GO" id="GO:0031932">
    <property type="term" value="C:TORC2 complex"/>
    <property type="evidence" value="ECO:0007669"/>
    <property type="project" value="TreeGrafter"/>
</dbReference>
<evidence type="ECO:0000256" key="2">
    <source>
        <dbReference type="ARBA" id="ARBA00022679"/>
    </source>
</evidence>
<dbReference type="InterPro" id="IPR026683">
    <property type="entry name" value="TOR_cat"/>
</dbReference>
<dbReference type="SUPFAM" id="SSF56112">
    <property type="entry name" value="Protein kinase-like (PK-like)"/>
    <property type="match status" value="1"/>
</dbReference>
<evidence type="ECO:0000256" key="4">
    <source>
        <dbReference type="ARBA" id="ARBA00022741"/>
    </source>
</evidence>
<dbReference type="Proteomes" id="UP000095751">
    <property type="component" value="Unassembled WGS sequence"/>
</dbReference>
<dbReference type="InterPro" id="IPR057564">
    <property type="entry name" value="HEAT_ATR"/>
</dbReference>
<dbReference type="Pfam" id="PF02259">
    <property type="entry name" value="FAT"/>
    <property type="match status" value="1"/>
</dbReference>
<dbReference type="KEGG" id="fcy:FRACYDRAFT_206244"/>
<dbReference type="InterPro" id="IPR018936">
    <property type="entry name" value="PI3/4_kinase_CS"/>
</dbReference>
<dbReference type="InterPro" id="IPR011009">
    <property type="entry name" value="Kinase-like_dom_sf"/>
</dbReference>
<organism evidence="13 14">
    <name type="scientific">Fragilariopsis cylindrus CCMP1102</name>
    <dbReference type="NCBI Taxonomy" id="635003"/>
    <lineage>
        <taxon>Eukaryota</taxon>
        <taxon>Sar</taxon>
        <taxon>Stramenopiles</taxon>
        <taxon>Ochrophyta</taxon>
        <taxon>Bacillariophyta</taxon>
        <taxon>Bacillariophyceae</taxon>
        <taxon>Bacillariophycidae</taxon>
        <taxon>Bacillariales</taxon>
        <taxon>Bacillariaceae</taxon>
        <taxon>Fragilariopsis</taxon>
    </lineage>
</organism>
<protein>
    <recommendedName>
        <fullName evidence="9">Serine/threonine-protein kinase TOR</fullName>
        <ecNumber evidence="9">2.7.11.1</ecNumber>
    </recommendedName>
</protein>
<dbReference type="SMART" id="SM01343">
    <property type="entry name" value="FATC"/>
    <property type="match status" value="1"/>
</dbReference>
<keyword evidence="2 9" id="KW-0808">Transferase</keyword>
<dbReference type="SMART" id="SM00146">
    <property type="entry name" value="PI3Kc"/>
    <property type="match status" value="1"/>
</dbReference>
<dbReference type="PROSITE" id="PS51189">
    <property type="entry name" value="FAT"/>
    <property type="match status" value="1"/>
</dbReference>
<dbReference type="PANTHER" id="PTHR11139:SF9">
    <property type="entry name" value="SERINE_THREONINE-PROTEIN KINASE MTOR"/>
    <property type="match status" value="1"/>
</dbReference>
<evidence type="ECO:0000259" key="11">
    <source>
        <dbReference type="PROSITE" id="PS51189"/>
    </source>
</evidence>
<dbReference type="FunFam" id="1.10.1070.11:FF:000029">
    <property type="entry name" value="Serine/threonine-protein kinase TOR"/>
    <property type="match status" value="1"/>
</dbReference>
<dbReference type="PROSITE" id="PS51190">
    <property type="entry name" value="FATC"/>
    <property type="match status" value="1"/>
</dbReference>
<evidence type="ECO:0000256" key="9">
    <source>
        <dbReference type="RuleBase" id="RU364109"/>
    </source>
</evidence>
<dbReference type="PROSITE" id="PS00916">
    <property type="entry name" value="PI3_4_KINASE_2"/>
    <property type="match status" value="1"/>
</dbReference>
<dbReference type="EMBL" id="KV784354">
    <property type="protein sequence ID" value="OEU21127.1"/>
    <property type="molecule type" value="Genomic_DNA"/>
</dbReference>
<dbReference type="GO" id="GO:0005634">
    <property type="term" value="C:nucleus"/>
    <property type="evidence" value="ECO:0007669"/>
    <property type="project" value="TreeGrafter"/>
</dbReference>
<dbReference type="Pfam" id="PF11865">
    <property type="entry name" value="mTOR_dom"/>
    <property type="match status" value="1"/>
</dbReference>
<dbReference type="InterPro" id="IPR009076">
    <property type="entry name" value="FRB_dom"/>
</dbReference>
<dbReference type="GO" id="GO:0106310">
    <property type="term" value="F:protein serine kinase activity"/>
    <property type="evidence" value="ECO:0007669"/>
    <property type="project" value="RHEA"/>
</dbReference>
<comment type="similarity">
    <text evidence="1 9">Belongs to the PI3/PI4-kinase family.</text>
</comment>
<dbReference type="PROSITE" id="PS00915">
    <property type="entry name" value="PI3_4_KINASE_1"/>
    <property type="match status" value="1"/>
</dbReference>
<dbReference type="PANTHER" id="PTHR11139">
    <property type="entry name" value="ATAXIA TELANGIECTASIA MUTATED ATM -RELATED"/>
    <property type="match status" value="1"/>
</dbReference>
<evidence type="ECO:0000256" key="6">
    <source>
        <dbReference type="ARBA" id="ARBA00022840"/>
    </source>
</evidence>
<dbReference type="GO" id="GO:0044877">
    <property type="term" value="F:protein-containing complex binding"/>
    <property type="evidence" value="ECO:0007669"/>
    <property type="project" value="InterPro"/>
</dbReference>
<evidence type="ECO:0000256" key="7">
    <source>
        <dbReference type="ARBA" id="ARBA00047899"/>
    </source>
</evidence>
<dbReference type="GO" id="GO:0005524">
    <property type="term" value="F:ATP binding"/>
    <property type="evidence" value="ECO:0007669"/>
    <property type="project" value="UniProtKB-KW"/>
</dbReference>
<dbReference type="Gene3D" id="1.20.120.150">
    <property type="entry name" value="FKBP12-rapamycin binding domain"/>
    <property type="match status" value="1"/>
</dbReference>
<gene>
    <name evidence="13" type="ORF">FRACYDRAFT_206244</name>
</gene>
<dbReference type="InterPro" id="IPR011989">
    <property type="entry name" value="ARM-like"/>
</dbReference>
<dbReference type="InterPro" id="IPR036940">
    <property type="entry name" value="PI3/4_kinase_cat_sf"/>
</dbReference>
<dbReference type="EC" id="2.7.11.1" evidence="9"/>
<dbReference type="InterPro" id="IPR050517">
    <property type="entry name" value="DDR_Repair_Kinase"/>
</dbReference>
<dbReference type="InterPro" id="IPR024585">
    <property type="entry name" value="mTOR_dom"/>
</dbReference>
<dbReference type="GO" id="GO:0031929">
    <property type="term" value="P:TOR signaling"/>
    <property type="evidence" value="ECO:0007669"/>
    <property type="project" value="TreeGrafter"/>
</dbReference>
<dbReference type="Pfam" id="PF08771">
    <property type="entry name" value="FRB_dom"/>
    <property type="match status" value="1"/>
</dbReference>
<evidence type="ECO:0000256" key="1">
    <source>
        <dbReference type="ARBA" id="ARBA00011031"/>
    </source>
</evidence>
<dbReference type="InterPro" id="IPR003151">
    <property type="entry name" value="PIK-rel_kinase_FAT"/>
</dbReference>
<accession>A0A1E7FSN9</accession>
<feature type="domain" description="FAT" evidence="11">
    <location>
        <begin position="1279"/>
        <end position="1899"/>
    </location>
</feature>
<dbReference type="Pfam" id="PF00454">
    <property type="entry name" value="PI3_PI4_kinase"/>
    <property type="match status" value="1"/>
</dbReference>
<name>A0A1E7FSN9_9STRA</name>
<dbReference type="Pfam" id="PF23593">
    <property type="entry name" value="HEAT_ATR"/>
    <property type="match status" value="1"/>
</dbReference>
<proteinExistence type="inferred from homology"/>
<dbReference type="InterPro" id="IPR003152">
    <property type="entry name" value="FATC_dom"/>
</dbReference>
<dbReference type="Gene3D" id="1.10.1070.11">
    <property type="entry name" value="Phosphatidylinositol 3-/4-kinase, catalytic domain"/>
    <property type="match status" value="1"/>
</dbReference>
<keyword evidence="14" id="KW-1185">Reference proteome</keyword>
<dbReference type="GO" id="GO:0004674">
    <property type="term" value="F:protein serine/threonine kinase activity"/>
    <property type="evidence" value="ECO:0007669"/>
    <property type="project" value="UniProtKB-KW"/>
</dbReference>
<keyword evidence="5 9" id="KW-0418">Kinase</keyword>
<dbReference type="InParanoid" id="A0A1E7FSN9"/>
<keyword evidence="6 9" id="KW-0067">ATP-binding</keyword>
<dbReference type="CDD" id="cd05169">
    <property type="entry name" value="PIKKc_TOR"/>
    <property type="match status" value="1"/>
</dbReference>
<evidence type="ECO:0000256" key="8">
    <source>
        <dbReference type="ARBA" id="ARBA00048679"/>
    </source>
</evidence>
<evidence type="ECO:0000313" key="14">
    <source>
        <dbReference type="Proteomes" id="UP000095751"/>
    </source>
</evidence>
<evidence type="ECO:0000313" key="13">
    <source>
        <dbReference type="EMBL" id="OEU21127.1"/>
    </source>
</evidence>
<dbReference type="GO" id="GO:0016242">
    <property type="term" value="P:negative regulation of macroautophagy"/>
    <property type="evidence" value="ECO:0007669"/>
    <property type="project" value="TreeGrafter"/>
</dbReference>
<dbReference type="Gene3D" id="1.25.10.10">
    <property type="entry name" value="Leucine-rich Repeat Variant"/>
    <property type="match status" value="4"/>
</dbReference>
<dbReference type="PROSITE" id="PS50290">
    <property type="entry name" value="PI3_4_KINASE_3"/>
    <property type="match status" value="1"/>
</dbReference>
<dbReference type="SUPFAM" id="SSF48371">
    <property type="entry name" value="ARM repeat"/>
    <property type="match status" value="2"/>
</dbReference>
<dbReference type="GO" id="GO:0005737">
    <property type="term" value="C:cytoplasm"/>
    <property type="evidence" value="ECO:0007669"/>
    <property type="project" value="TreeGrafter"/>
</dbReference>
<evidence type="ECO:0000259" key="10">
    <source>
        <dbReference type="PROSITE" id="PS50290"/>
    </source>
</evidence>
<comment type="catalytic activity">
    <reaction evidence="7 9">
        <text>L-threonyl-[protein] + ATP = O-phospho-L-threonyl-[protein] + ADP + H(+)</text>
        <dbReference type="Rhea" id="RHEA:46608"/>
        <dbReference type="Rhea" id="RHEA-COMP:11060"/>
        <dbReference type="Rhea" id="RHEA-COMP:11605"/>
        <dbReference type="ChEBI" id="CHEBI:15378"/>
        <dbReference type="ChEBI" id="CHEBI:30013"/>
        <dbReference type="ChEBI" id="CHEBI:30616"/>
        <dbReference type="ChEBI" id="CHEBI:61977"/>
        <dbReference type="ChEBI" id="CHEBI:456216"/>
        <dbReference type="EC" id="2.7.11.1"/>
    </reaction>
</comment>
<keyword evidence="3" id="KW-0677">Repeat</keyword>
<dbReference type="FunFam" id="1.20.120.150:FF:000001">
    <property type="entry name" value="Serine/threonine-protein kinase TOR"/>
    <property type="match status" value="1"/>
</dbReference>
<comment type="catalytic activity">
    <reaction evidence="8">
        <text>L-seryl-[protein] + ATP = O-phospho-L-seryl-[protein] + ADP + H(+)</text>
        <dbReference type="Rhea" id="RHEA:17989"/>
        <dbReference type="Rhea" id="RHEA-COMP:9863"/>
        <dbReference type="Rhea" id="RHEA-COMP:11604"/>
        <dbReference type="ChEBI" id="CHEBI:15378"/>
        <dbReference type="ChEBI" id="CHEBI:29999"/>
        <dbReference type="ChEBI" id="CHEBI:30616"/>
        <dbReference type="ChEBI" id="CHEBI:83421"/>
        <dbReference type="ChEBI" id="CHEBI:456216"/>
        <dbReference type="EC" id="2.7.11.1"/>
    </reaction>
</comment>
<dbReference type="GO" id="GO:0031931">
    <property type="term" value="C:TORC1 complex"/>
    <property type="evidence" value="ECO:0007669"/>
    <property type="project" value="TreeGrafter"/>
</dbReference>
<dbReference type="InterPro" id="IPR014009">
    <property type="entry name" value="PIK_FAT"/>
</dbReference>
<dbReference type="InterPro" id="IPR016024">
    <property type="entry name" value="ARM-type_fold"/>
</dbReference>
<keyword evidence="9" id="KW-0723">Serine/threonine-protein kinase</keyword>